<reference evidence="2" key="1">
    <citation type="submission" date="2007-07" db="EMBL/GenBank/DDBJ databases">
        <title>PCAP assembly of the Caenorhabditis remanei genome.</title>
        <authorList>
            <consortium name="The Caenorhabditis remanei Sequencing Consortium"/>
            <person name="Wilson R.K."/>
        </authorList>
    </citation>
    <scope>NUCLEOTIDE SEQUENCE [LARGE SCALE GENOMIC DNA]</scope>
    <source>
        <strain evidence="2">PB4641</strain>
    </source>
</reference>
<dbReference type="Proteomes" id="UP000008281">
    <property type="component" value="Unassembled WGS sequence"/>
</dbReference>
<keyword evidence="3" id="KW-1185">Reference proteome</keyword>
<protein>
    <submittedName>
        <fullName evidence="2">Uncharacterized protein</fullName>
    </submittedName>
</protein>
<evidence type="ECO:0000313" key="3">
    <source>
        <dbReference type="Proteomes" id="UP000008281"/>
    </source>
</evidence>
<feature type="region of interest" description="Disordered" evidence="1">
    <location>
        <begin position="59"/>
        <end position="82"/>
    </location>
</feature>
<evidence type="ECO:0000256" key="1">
    <source>
        <dbReference type="SAM" id="MobiDB-lite"/>
    </source>
</evidence>
<name>E3MRB0_CAERE</name>
<dbReference type="InParanoid" id="E3MRB0"/>
<gene>
    <name evidence="2" type="ORF">CRE_13558</name>
</gene>
<dbReference type="EMBL" id="DS268468">
    <property type="protein sequence ID" value="EFP07258.1"/>
    <property type="molecule type" value="Genomic_DNA"/>
</dbReference>
<dbReference type="HOGENOM" id="CLU_2252564_0_0_1"/>
<evidence type="ECO:0000313" key="2">
    <source>
        <dbReference type="EMBL" id="EFP07258.1"/>
    </source>
</evidence>
<organism evidence="3">
    <name type="scientific">Caenorhabditis remanei</name>
    <name type="common">Caenorhabditis vulgaris</name>
    <dbReference type="NCBI Taxonomy" id="31234"/>
    <lineage>
        <taxon>Eukaryota</taxon>
        <taxon>Metazoa</taxon>
        <taxon>Ecdysozoa</taxon>
        <taxon>Nematoda</taxon>
        <taxon>Chromadorea</taxon>
        <taxon>Rhabditida</taxon>
        <taxon>Rhabditina</taxon>
        <taxon>Rhabditomorpha</taxon>
        <taxon>Rhabditoidea</taxon>
        <taxon>Rhabditidae</taxon>
        <taxon>Peloderinae</taxon>
        <taxon>Caenorhabditis</taxon>
    </lineage>
</organism>
<dbReference type="AlphaFoldDB" id="E3MRB0"/>
<sequence>MDYCAARDHFDSLQETENDCEFFYGRGGGGDDDDDFELDSLLRLDLDTNDIVDALNMPRANSDEKTTTTTIRGGPEKNEEEGKTSAISICNLIYFTLISVTLSL</sequence>
<proteinExistence type="predicted"/>
<accession>E3MRB0</accession>